<feature type="repeat" description="ANK" evidence="3">
    <location>
        <begin position="90"/>
        <end position="122"/>
    </location>
</feature>
<dbReference type="Pfam" id="PF00023">
    <property type="entry name" value="Ank"/>
    <property type="match status" value="1"/>
</dbReference>
<comment type="caution">
    <text evidence="5">The sequence shown here is derived from an EMBL/GenBank/DDBJ whole genome shotgun (WGS) entry which is preliminary data.</text>
</comment>
<organism evidence="5 6">
    <name type="scientific">Roseateles oligotrophus</name>
    <dbReference type="NCBI Taxonomy" id="1769250"/>
    <lineage>
        <taxon>Bacteria</taxon>
        <taxon>Pseudomonadati</taxon>
        <taxon>Pseudomonadota</taxon>
        <taxon>Betaproteobacteria</taxon>
        <taxon>Burkholderiales</taxon>
        <taxon>Sphaerotilaceae</taxon>
        <taxon>Roseateles</taxon>
    </lineage>
</organism>
<evidence type="ECO:0000313" key="5">
    <source>
        <dbReference type="EMBL" id="MBB4844257.1"/>
    </source>
</evidence>
<keyword evidence="1" id="KW-0677">Repeat</keyword>
<keyword evidence="2 3" id="KW-0040">ANK repeat</keyword>
<dbReference type="InterPro" id="IPR036770">
    <property type="entry name" value="Ankyrin_rpt-contain_sf"/>
</dbReference>
<feature type="signal peptide" evidence="4">
    <location>
        <begin position="1"/>
        <end position="22"/>
    </location>
</feature>
<evidence type="ECO:0000313" key="6">
    <source>
        <dbReference type="Proteomes" id="UP000562027"/>
    </source>
</evidence>
<sequence>MQSRRYVLLLLTLTALPLSGRAADIDDLLMAAEMDDGRSVLKLLLRGVDPNALDARGRQALATAMKEDSERAFDALLSHPGLEIKARNAKGETPLMLAAIKGRLDWVKKLVAKGAEINQSGWTPLHYACSGPDNGVAQWLISQGADIEARAPNGTTPLMMAAGYGALDLTPLLIKAGALLTPRNAQGLSAEDFARRAGRERPQKQLAEAAAR</sequence>
<dbReference type="Pfam" id="PF12796">
    <property type="entry name" value="Ank_2"/>
    <property type="match status" value="1"/>
</dbReference>
<dbReference type="PROSITE" id="PS50088">
    <property type="entry name" value="ANK_REPEAT"/>
    <property type="match status" value="3"/>
</dbReference>
<dbReference type="SMART" id="SM00248">
    <property type="entry name" value="ANK"/>
    <property type="match status" value="5"/>
</dbReference>
<reference evidence="5 6" key="1">
    <citation type="submission" date="2020-08" db="EMBL/GenBank/DDBJ databases">
        <title>Functional genomics of gut bacteria from endangered species of beetles.</title>
        <authorList>
            <person name="Carlos-Shanley C."/>
        </authorList>
    </citation>
    <scope>NUCLEOTIDE SEQUENCE [LARGE SCALE GENOMIC DNA]</scope>
    <source>
        <strain evidence="5 6">S00239</strain>
    </source>
</reference>
<accession>A0A840LG37</accession>
<dbReference type="InterPro" id="IPR002110">
    <property type="entry name" value="Ankyrin_rpt"/>
</dbReference>
<dbReference type="Gene3D" id="1.25.40.20">
    <property type="entry name" value="Ankyrin repeat-containing domain"/>
    <property type="match status" value="3"/>
</dbReference>
<dbReference type="GO" id="GO:0004842">
    <property type="term" value="F:ubiquitin-protein transferase activity"/>
    <property type="evidence" value="ECO:0007669"/>
    <property type="project" value="TreeGrafter"/>
</dbReference>
<evidence type="ECO:0000256" key="1">
    <source>
        <dbReference type="ARBA" id="ARBA00022737"/>
    </source>
</evidence>
<keyword evidence="4" id="KW-0732">Signal</keyword>
<feature type="repeat" description="ANK" evidence="3">
    <location>
        <begin position="120"/>
        <end position="152"/>
    </location>
</feature>
<evidence type="ECO:0000256" key="3">
    <source>
        <dbReference type="PROSITE-ProRule" id="PRU00023"/>
    </source>
</evidence>
<dbReference type="RefSeq" id="WP_184300384.1">
    <property type="nucleotide sequence ID" value="NZ_JACHLP010000005.1"/>
</dbReference>
<feature type="repeat" description="ANK" evidence="3">
    <location>
        <begin position="153"/>
        <end position="185"/>
    </location>
</feature>
<dbReference type="PANTHER" id="PTHR24171">
    <property type="entry name" value="ANKYRIN REPEAT DOMAIN-CONTAINING PROTEIN 39-RELATED"/>
    <property type="match status" value="1"/>
</dbReference>
<dbReference type="PRINTS" id="PR01415">
    <property type="entry name" value="ANKYRIN"/>
</dbReference>
<feature type="chain" id="PRO_5032741740" evidence="4">
    <location>
        <begin position="23"/>
        <end position="212"/>
    </location>
</feature>
<dbReference type="PROSITE" id="PS50297">
    <property type="entry name" value="ANK_REP_REGION"/>
    <property type="match status" value="3"/>
</dbReference>
<dbReference type="SUPFAM" id="SSF48403">
    <property type="entry name" value="Ankyrin repeat"/>
    <property type="match status" value="1"/>
</dbReference>
<keyword evidence="6" id="KW-1185">Reference proteome</keyword>
<dbReference type="PANTHER" id="PTHR24171:SF8">
    <property type="entry name" value="BRCA1-ASSOCIATED RING DOMAIN PROTEIN 1"/>
    <property type="match status" value="1"/>
</dbReference>
<dbReference type="EMBL" id="JACHLP010000005">
    <property type="protein sequence ID" value="MBB4844257.1"/>
    <property type="molecule type" value="Genomic_DNA"/>
</dbReference>
<evidence type="ECO:0000256" key="4">
    <source>
        <dbReference type="SAM" id="SignalP"/>
    </source>
</evidence>
<dbReference type="AlphaFoldDB" id="A0A840LG37"/>
<dbReference type="Proteomes" id="UP000562027">
    <property type="component" value="Unassembled WGS sequence"/>
</dbReference>
<name>A0A840LG37_9BURK</name>
<proteinExistence type="predicted"/>
<protein>
    <submittedName>
        <fullName evidence="5">Ankyrin repeat protein</fullName>
    </submittedName>
</protein>
<dbReference type="GO" id="GO:0085020">
    <property type="term" value="P:protein K6-linked ubiquitination"/>
    <property type="evidence" value="ECO:0007669"/>
    <property type="project" value="TreeGrafter"/>
</dbReference>
<evidence type="ECO:0000256" key="2">
    <source>
        <dbReference type="ARBA" id="ARBA00023043"/>
    </source>
</evidence>
<gene>
    <name evidence="5" type="ORF">HNP55_002793</name>
</gene>